<organism evidence="2 3">
    <name type="scientific">Trifolium medium</name>
    <dbReference type="NCBI Taxonomy" id="97028"/>
    <lineage>
        <taxon>Eukaryota</taxon>
        <taxon>Viridiplantae</taxon>
        <taxon>Streptophyta</taxon>
        <taxon>Embryophyta</taxon>
        <taxon>Tracheophyta</taxon>
        <taxon>Spermatophyta</taxon>
        <taxon>Magnoliopsida</taxon>
        <taxon>eudicotyledons</taxon>
        <taxon>Gunneridae</taxon>
        <taxon>Pentapetalae</taxon>
        <taxon>rosids</taxon>
        <taxon>fabids</taxon>
        <taxon>Fabales</taxon>
        <taxon>Fabaceae</taxon>
        <taxon>Papilionoideae</taxon>
        <taxon>50 kb inversion clade</taxon>
        <taxon>NPAAA clade</taxon>
        <taxon>Hologalegina</taxon>
        <taxon>IRL clade</taxon>
        <taxon>Trifolieae</taxon>
        <taxon>Trifolium</taxon>
    </lineage>
</organism>
<comment type="caution">
    <text evidence="2">The sequence shown here is derived from an EMBL/GenBank/DDBJ whole genome shotgun (WGS) entry which is preliminary data.</text>
</comment>
<keyword evidence="1" id="KW-1133">Transmembrane helix</keyword>
<feature type="transmembrane region" description="Helical" evidence="1">
    <location>
        <begin position="104"/>
        <end position="126"/>
    </location>
</feature>
<accession>A0A392LY20</accession>
<evidence type="ECO:0000256" key="1">
    <source>
        <dbReference type="SAM" id="Phobius"/>
    </source>
</evidence>
<dbReference type="AlphaFoldDB" id="A0A392LY20"/>
<keyword evidence="1" id="KW-0472">Membrane</keyword>
<evidence type="ECO:0000313" key="3">
    <source>
        <dbReference type="Proteomes" id="UP000265520"/>
    </source>
</evidence>
<evidence type="ECO:0000313" key="2">
    <source>
        <dbReference type="EMBL" id="MCH79853.1"/>
    </source>
</evidence>
<gene>
    <name evidence="2" type="ORF">A2U01_0000612</name>
</gene>
<proteinExistence type="predicted"/>
<name>A0A392LY20_9FABA</name>
<reference evidence="2 3" key="1">
    <citation type="journal article" date="2018" name="Front. Plant Sci.">
        <title>Red Clover (Trifolium pratense) and Zigzag Clover (T. medium) - A Picture of Genomic Similarities and Differences.</title>
        <authorList>
            <person name="Dluhosova J."/>
            <person name="Istvanek J."/>
            <person name="Nedelnik J."/>
            <person name="Repkova J."/>
        </authorList>
    </citation>
    <scope>NUCLEOTIDE SEQUENCE [LARGE SCALE GENOMIC DNA]</scope>
    <source>
        <strain evidence="3">cv. 10/8</strain>
        <tissue evidence="2">Leaf</tissue>
    </source>
</reference>
<sequence>MVVEVLSSLLAQFLLLHGGGGLPLAYPTEVWLMLRGMGCRRYEFLLLLSNMDSFLSPCWCPILLRIAGLFVSDLTYSASVSTVSEAEYETRLGDLEAEVSHPVVFVWGWSCLGVVSVLVVLFYCTLLW</sequence>
<protein>
    <submittedName>
        <fullName evidence="2">Uncharacterized protein</fullName>
    </submittedName>
</protein>
<keyword evidence="1" id="KW-0812">Transmembrane</keyword>
<keyword evidence="3" id="KW-1185">Reference proteome</keyword>
<dbReference type="EMBL" id="LXQA010000425">
    <property type="protein sequence ID" value="MCH79853.1"/>
    <property type="molecule type" value="Genomic_DNA"/>
</dbReference>
<dbReference type="Proteomes" id="UP000265520">
    <property type="component" value="Unassembled WGS sequence"/>
</dbReference>